<dbReference type="EMBL" id="JAARPY010000005">
    <property type="protein sequence ID" value="MBC1398534.1"/>
    <property type="molecule type" value="Genomic_DNA"/>
</dbReference>
<dbReference type="InterPro" id="IPR011990">
    <property type="entry name" value="TPR-like_helical_dom_sf"/>
</dbReference>
<evidence type="ECO:0000313" key="4">
    <source>
        <dbReference type="EMBL" id="MBC1398534.1"/>
    </source>
</evidence>
<reference evidence="4 5" key="1">
    <citation type="submission" date="2020-03" db="EMBL/GenBank/DDBJ databases">
        <title>Soil Listeria distribution.</title>
        <authorList>
            <person name="Liao J."/>
            <person name="Wiedmann M."/>
        </authorList>
    </citation>
    <scope>NUCLEOTIDE SEQUENCE [LARGE SCALE GENOMIC DNA]</scope>
    <source>
        <strain evidence="4 5">FSL L7-1645</strain>
    </source>
</reference>
<gene>
    <name evidence="4" type="ORF">HB844_06590</name>
</gene>
<sequence length="487" mass="57506">MTGKRFRDPKVIHFLPNGQFYFERGIVAFREEKMTEAIGYLERARELEPFEPVIICQLAICYTEIGQFHKSNQLLRYILEKLDANMHYCYYFIANNFAYLKDFKRALQYAKRYVAEDPKGEYVEEANDLMDVLLEESPIGQSLENKFIKVEQEFYEYKKEINRYLAEEDSVSACRVLERVIDEKPNFWPAYNQLAALYFEQLREEEGLRVLYDLLERSSGNLLGRIDLFMYHYFKANEEEAKALYSELSKIVPILTHHRERLGYVHAMMGAYKTADDFLGDIVDLEVTERPKFYYYRAKTAYYLGNIEFANEMWEQFLNCDVYEKEDFPFTDKADDFVAYVPNVLRFLASKEPALHYLGVYALSISPSRAEMVLFHPLFEMTNWTYEEHLVFTQFVFLADGIPEQNSRYMVELFSELTQIGLPLSEENLAFYVQVVRTIWQITEKQVSLVDYEKEAVISSFVARFGSKSQIKKANLDKKIQDIDLFD</sequence>
<protein>
    <recommendedName>
        <fullName evidence="6">Tetratricopeptide repeat protein</fullName>
    </recommendedName>
</protein>
<keyword evidence="1" id="KW-0677">Repeat</keyword>
<evidence type="ECO:0000256" key="1">
    <source>
        <dbReference type="ARBA" id="ARBA00022737"/>
    </source>
</evidence>
<proteinExistence type="predicted"/>
<comment type="caution">
    <text evidence="4">The sequence shown here is derived from an EMBL/GenBank/DDBJ whole genome shotgun (WGS) entry which is preliminary data.</text>
</comment>
<dbReference type="InterPro" id="IPR051012">
    <property type="entry name" value="CellSynth/LPSAsmb/PSIAsmb"/>
</dbReference>
<dbReference type="RefSeq" id="WP_185338563.1">
    <property type="nucleotide sequence ID" value="NZ_JAARPY010000005.1"/>
</dbReference>
<evidence type="ECO:0000256" key="2">
    <source>
        <dbReference type="ARBA" id="ARBA00022803"/>
    </source>
</evidence>
<dbReference type="InterPro" id="IPR019734">
    <property type="entry name" value="TPR_rpt"/>
</dbReference>
<evidence type="ECO:0008006" key="6">
    <source>
        <dbReference type="Google" id="ProtNLM"/>
    </source>
</evidence>
<accession>A0A841YEA6</accession>
<dbReference type="Gene3D" id="1.25.40.10">
    <property type="entry name" value="Tetratricopeptide repeat domain"/>
    <property type="match status" value="2"/>
</dbReference>
<evidence type="ECO:0000256" key="3">
    <source>
        <dbReference type="PROSITE-ProRule" id="PRU00339"/>
    </source>
</evidence>
<dbReference type="AlphaFoldDB" id="A0A841YEA6"/>
<dbReference type="PROSITE" id="PS50005">
    <property type="entry name" value="TPR"/>
    <property type="match status" value="1"/>
</dbReference>
<dbReference type="PANTHER" id="PTHR45586">
    <property type="entry name" value="TPR REPEAT-CONTAINING PROTEIN PA4667"/>
    <property type="match status" value="1"/>
</dbReference>
<organism evidence="4 5">
    <name type="scientific">Listeria fleischmannii</name>
    <dbReference type="NCBI Taxonomy" id="1069827"/>
    <lineage>
        <taxon>Bacteria</taxon>
        <taxon>Bacillati</taxon>
        <taxon>Bacillota</taxon>
        <taxon>Bacilli</taxon>
        <taxon>Bacillales</taxon>
        <taxon>Listeriaceae</taxon>
        <taxon>Listeria</taxon>
    </lineage>
</organism>
<dbReference type="SMART" id="SM00028">
    <property type="entry name" value="TPR"/>
    <property type="match status" value="4"/>
</dbReference>
<evidence type="ECO:0000313" key="5">
    <source>
        <dbReference type="Proteomes" id="UP000571128"/>
    </source>
</evidence>
<dbReference type="PANTHER" id="PTHR45586:SF1">
    <property type="entry name" value="LIPOPOLYSACCHARIDE ASSEMBLY PROTEIN B"/>
    <property type="match status" value="1"/>
</dbReference>
<feature type="repeat" description="TPR" evidence="3">
    <location>
        <begin position="18"/>
        <end position="51"/>
    </location>
</feature>
<dbReference type="Proteomes" id="UP000571128">
    <property type="component" value="Unassembled WGS sequence"/>
</dbReference>
<name>A0A841YEA6_9LIST</name>
<dbReference type="SUPFAM" id="SSF48452">
    <property type="entry name" value="TPR-like"/>
    <property type="match status" value="2"/>
</dbReference>
<keyword evidence="2 3" id="KW-0802">TPR repeat</keyword>